<evidence type="ECO:0000313" key="3">
    <source>
        <dbReference type="Proteomes" id="UP001220662"/>
    </source>
</evidence>
<evidence type="ECO:0000256" key="1">
    <source>
        <dbReference type="SAM" id="Phobius"/>
    </source>
</evidence>
<keyword evidence="1" id="KW-0812">Transmembrane</keyword>
<organism evidence="2 3">
    <name type="scientific">Pseudomonas citronellolis</name>
    <dbReference type="NCBI Taxonomy" id="53408"/>
    <lineage>
        <taxon>Bacteria</taxon>
        <taxon>Pseudomonadati</taxon>
        <taxon>Pseudomonadota</taxon>
        <taxon>Gammaproteobacteria</taxon>
        <taxon>Pseudomonadales</taxon>
        <taxon>Pseudomonadaceae</taxon>
        <taxon>Pseudomonas</taxon>
    </lineage>
</organism>
<sequence length="40" mass="4217">MRNALHYAIGAALVSLAGAGLYILAPVLPALIAWEWGCHL</sequence>
<dbReference type="RefSeq" id="WP_276214675.1">
    <property type="nucleotide sequence ID" value="NZ_JARJLR010000233.1"/>
</dbReference>
<accession>A0AAW6P6A4</accession>
<dbReference type="AlphaFoldDB" id="A0AAW6P6A4"/>
<feature type="transmembrane region" description="Helical" evidence="1">
    <location>
        <begin position="7"/>
        <end position="34"/>
    </location>
</feature>
<dbReference type="Proteomes" id="UP001220662">
    <property type="component" value="Unassembled WGS sequence"/>
</dbReference>
<keyword evidence="1" id="KW-0472">Membrane</keyword>
<proteinExistence type="predicted"/>
<keyword evidence="1" id="KW-1133">Transmembrane helix</keyword>
<dbReference type="EMBL" id="JARJLR010000233">
    <property type="protein sequence ID" value="MDF3842702.1"/>
    <property type="molecule type" value="Genomic_DNA"/>
</dbReference>
<comment type="caution">
    <text evidence="2">The sequence shown here is derived from an EMBL/GenBank/DDBJ whole genome shotgun (WGS) entry which is preliminary data.</text>
</comment>
<reference evidence="2" key="1">
    <citation type="submission" date="2023-03" db="EMBL/GenBank/DDBJ databases">
        <title>Draft assemblies of triclosan tolerant bacteria isolated from returned activated sludge.</title>
        <authorList>
            <person name="Van Hamelsveld S."/>
        </authorList>
    </citation>
    <scope>NUCLEOTIDE SEQUENCE</scope>
    <source>
        <strain evidence="2">GW210015_S63</strain>
    </source>
</reference>
<evidence type="ECO:0000313" key="2">
    <source>
        <dbReference type="EMBL" id="MDF3842702.1"/>
    </source>
</evidence>
<gene>
    <name evidence="2" type="ORF">P3W55_13380</name>
</gene>
<protein>
    <submittedName>
        <fullName evidence="2">Uncharacterized protein</fullName>
    </submittedName>
</protein>
<name>A0AAW6P6A4_9PSED</name>